<name>A0A438FR93_VITVI</name>
<dbReference type="InterPro" id="IPR036249">
    <property type="entry name" value="Thioredoxin-like_sf"/>
</dbReference>
<dbReference type="EMBL" id="QGNW01000772">
    <property type="protein sequence ID" value="RVW62465.1"/>
    <property type="molecule type" value="Genomic_DNA"/>
</dbReference>
<reference evidence="2 3" key="1">
    <citation type="journal article" date="2018" name="PLoS Genet.">
        <title>Population sequencing reveals clonal diversity and ancestral inbreeding in the grapevine cultivar Chardonnay.</title>
        <authorList>
            <person name="Roach M.J."/>
            <person name="Johnson D.L."/>
            <person name="Bohlmann J."/>
            <person name="van Vuuren H.J."/>
            <person name="Jones S.J."/>
            <person name="Pretorius I.S."/>
            <person name="Schmidt S.A."/>
            <person name="Borneman A.R."/>
        </authorList>
    </citation>
    <scope>NUCLEOTIDE SEQUENCE [LARGE SCALE GENOMIC DNA]</scope>
    <source>
        <strain evidence="3">cv. Chardonnay</strain>
        <tissue evidence="2">Leaf</tissue>
    </source>
</reference>
<sequence length="495" mass="55478">MYDLFGPPHFPSLQVRESDELKEIFRGHEIEVSKDGISEVPSVILGVVSALRADKASFGFFYVLTDEEIRQGLKVFSNGSAFPPLYCESGSIGGGDIIMEILRRHLVLNNTCLTMMVILNSQSWERWSKAEFVRAPLWYPIKHNVGGWGIGSTSSGRQSIDDPSALISRWFFLSGYRANTEEDVVVSHAQVQQHHMPSSLPIKDVAPHCGTKHNNSILDQSDHHSASRNHDGSRFGIVYKVTLMRMLELGSLSVAIEVSSKRELYSALEFFRLRCACFSQEHCARACMLIIASKRSRWPQASAAALYSKENLLNDVLAAIPPELSKDEWVAVLPRTSVAGFGKGPQEQKPRVISIMFFLSATWLIHMLTVLLDTGIRGVARVCLLKHCISTFKFAKDMEDKTFSMLASSCFIHDPEEFNDTLKALNQLKRSCVLSVDMLKVLSDGNNSSIDLWNHKELAQVDCSTNGSSNFGRELRANLFEEQVRNCRRLLVMIT</sequence>
<comment type="caution">
    <text evidence="2">The sequence shown here is derived from an EMBL/GenBank/DDBJ whole genome shotgun (WGS) entry which is preliminary data.</text>
</comment>
<accession>A0A438FR93</accession>
<evidence type="ECO:0000259" key="1">
    <source>
        <dbReference type="Pfam" id="PF23628"/>
    </source>
</evidence>
<dbReference type="PANTHER" id="PTHR47446:SF2">
    <property type="entry name" value="RING-TYPE E3 UBIQUITIN TRANSFERASE"/>
    <property type="match status" value="1"/>
</dbReference>
<dbReference type="Proteomes" id="UP000288805">
    <property type="component" value="Unassembled WGS sequence"/>
</dbReference>
<evidence type="ECO:0000313" key="2">
    <source>
        <dbReference type="EMBL" id="RVW62465.1"/>
    </source>
</evidence>
<dbReference type="Gene3D" id="3.40.30.10">
    <property type="entry name" value="Glutaredoxin"/>
    <property type="match status" value="1"/>
</dbReference>
<gene>
    <name evidence="2" type="primary">CERBERUS_2</name>
    <name evidence="2" type="ORF">CK203_060421</name>
</gene>
<dbReference type="PANTHER" id="PTHR47446">
    <property type="entry name" value="RING-TYPE E3 UBIQUITIN TRANSFERASE"/>
    <property type="match status" value="1"/>
</dbReference>
<dbReference type="InterPro" id="IPR052858">
    <property type="entry name" value="E3_ubiquitin-ligase_LIN"/>
</dbReference>
<dbReference type="Pfam" id="PF23628">
    <property type="entry name" value="ARM_LIN_C"/>
    <property type="match status" value="1"/>
</dbReference>
<organism evidence="2 3">
    <name type="scientific">Vitis vinifera</name>
    <name type="common">Grape</name>
    <dbReference type="NCBI Taxonomy" id="29760"/>
    <lineage>
        <taxon>Eukaryota</taxon>
        <taxon>Viridiplantae</taxon>
        <taxon>Streptophyta</taxon>
        <taxon>Embryophyta</taxon>
        <taxon>Tracheophyta</taxon>
        <taxon>Spermatophyta</taxon>
        <taxon>Magnoliopsida</taxon>
        <taxon>eudicotyledons</taxon>
        <taxon>Gunneridae</taxon>
        <taxon>Pentapetalae</taxon>
        <taxon>rosids</taxon>
        <taxon>Vitales</taxon>
        <taxon>Vitaceae</taxon>
        <taxon>Viteae</taxon>
        <taxon>Vitis</taxon>
    </lineage>
</organism>
<protein>
    <submittedName>
        <fullName evidence="2">Putative E3 ubiquitin-protein ligase LIN-1</fullName>
    </submittedName>
</protein>
<feature type="domain" description="Putative E3 ubiquitin-protein ligase LIN ARM-like" evidence="1">
    <location>
        <begin position="356"/>
        <end position="443"/>
    </location>
</feature>
<proteinExistence type="predicted"/>
<dbReference type="AlphaFoldDB" id="A0A438FR93"/>
<dbReference type="InterPro" id="IPR055566">
    <property type="entry name" value="ARM_LIN"/>
</dbReference>
<evidence type="ECO:0000313" key="3">
    <source>
        <dbReference type="Proteomes" id="UP000288805"/>
    </source>
</evidence>
<dbReference type="SUPFAM" id="SSF52833">
    <property type="entry name" value="Thioredoxin-like"/>
    <property type="match status" value="1"/>
</dbReference>